<keyword evidence="1" id="KW-0472">Membrane</keyword>
<name>A0A7D4A3Z1_ACTVE</name>
<protein>
    <submittedName>
        <fullName evidence="2">Uncharacterized protein</fullName>
    </submittedName>
</protein>
<evidence type="ECO:0000313" key="2">
    <source>
        <dbReference type="EMBL" id="QKG24604.1"/>
    </source>
</evidence>
<dbReference type="Proteomes" id="UP000501240">
    <property type="component" value="Chromosome"/>
</dbReference>
<keyword evidence="3" id="KW-1185">Reference proteome</keyword>
<sequence>METSPQIVRSRSAWAFLILLISAFFIVVAVSSTDGRWIVGVFGVVFLFLGTSTLTNHVVVADRLLFRKNLFGLRTRQIHLDRLRSVRFEPATRQGPVLDLADHQDQIRLLNKDCKINELLSVLKPYLDSAPMDEASRKEIARKLA</sequence>
<organism evidence="2 3">
    <name type="scientific">Actinomadura verrucosospora</name>
    <dbReference type="NCBI Taxonomy" id="46165"/>
    <lineage>
        <taxon>Bacteria</taxon>
        <taxon>Bacillati</taxon>
        <taxon>Actinomycetota</taxon>
        <taxon>Actinomycetes</taxon>
        <taxon>Streptosporangiales</taxon>
        <taxon>Thermomonosporaceae</taxon>
        <taxon>Actinomadura</taxon>
    </lineage>
</organism>
<keyword evidence="1" id="KW-0812">Transmembrane</keyword>
<evidence type="ECO:0000313" key="3">
    <source>
        <dbReference type="Proteomes" id="UP000501240"/>
    </source>
</evidence>
<evidence type="ECO:0000256" key="1">
    <source>
        <dbReference type="SAM" id="Phobius"/>
    </source>
</evidence>
<reference evidence="2 3" key="1">
    <citation type="submission" date="2020-05" db="EMBL/GenBank/DDBJ databases">
        <title>Actinomadura verrucosospora NRRL-B18236 (PFL_A860) Genome sequencing and assembly.</title>
        <authorList>
            <person name="Samborskyy M."/>
        </authorList>
    </citation>
    <scope>NUCLEOTIDE SEQUENCE [LARGE SCALE GENOMIC DNA]</scope>
    <source>
        <strain evidence="2 3">NRRL:B18236</strain>
    </source>
</reference>
<proteinExistence type="predicted"/>
<keyword evidence="1" id="KW-1133">Transmembrane helix</keyword>
<dbReference type="EMBL" id="CP053892">
    <property type="protein sequence ID" value="QKG24604.1"/>
    <property type="molecule type" value="Genomic_DNA"/>
</dbReference>
<gene>
    <name evidence="2" type="ORF">ACTIVE_6253</name>
</gene>
<dbReference type="AlphaFoldDB" id="A0A7D4A3Z1"/>
<feature type="transmembrane region" description="Helical" evidence="1">
    <location>
        <begin position="12"/>
        <end position="31"/>
    </location>
</feature>
<accession>A0A7D4A3Z1</accession>
<feature type="transmembrane region" description="Helical" evidence="1">
    <location>
        <begin position="37"/>
        <end position="60"/>
    </location>
</feature>